<evidence type="ECO:0000259" key="1">
    <source>
        <dbReference type="Pfam" id="PF13643"/>
    </source>
</evidence>
<organism evidence="2 3">
    <name type="scientific">Pseudomonas iridis</name>
    <dbReference type="NCBI Taxonomy" id="2710587"/>
    <lineage>
        <taxon>Bacteria</taxon>
        <taxon>Pseudomonadati</taxon>
        <taxon>Pseudomonadota</taxon>
        <taxon>Gammaproteobacteria</taxon>
        <taxon>Pseudomonadales</taxon>
        <taxon>Pseudomonadaceae</taxon>
        <taxon>Pseudomonas</taxon>
    </lineage>
</organism>
<protein>
    <submittedName>
        <fullName evidence="2">DUF4145 domain-containing protein</fullName>
    </submittedName>
</protein>
<name>A0ABW8DDH0_9PSED</name>
<reference evidence="2 3" key="1">
    <citation type="submission" date="2024-10" db="EMBL/GenBank/DDBJ databases">
        <title>The Natural Products Discovery Center: Release of the First 8490 Sequenced Strains for Exploring Actinobacteria Biosynthetic Diversity.</title>
        <authorList>
            <person name="Kalkreuter E."/>
            <person name="Kautsar S.A."/>
            <person name="Yang D."/>
            <person name="Bader C.D."/>
            <person name="Teijaro C.N."/>
            <person name="Fluegel L."/>
            <person name="Davis C.M."/>
            <person name="Simpson J.R."/>
            <person name="Lauterbach L."/>
            <person name="Steele A.D."/>
            <person name="Gui C."/>
            <person name="Meng S."/>
            <person name="Li G."/>
            <person name="Viehrig K."/>
            <person name="Ye F."/>
            <person name="Su P."/>
            <person name="Kiefer A.F."/>
            <person name="Nichols A."/>
            <person name="Cepeda A.J."/>
            <person name="Yan W."/>
            <person name="Fan B."/>
            <person name="Jiang Y."/>
            <person name="Adhikari A."/>
            <person name="Zheng C.-J."/>
            <person name="Schuster L."/>
            <person name="Cowan T.M."/>
            <person name="Smanski M.J."/>
            <person name="Chevrette M.G."/>
            <person name="De Carvalho L.P.S."/>
            <person name="Shen B."/>
        </authorList>
    </citation>
    <scope>NUCLEOTIDE SEQUENCE [LARGE SCALE GENOMIC DNA]</scope>
    <source>
        <strain evidence="2 3">NPDC087689</strain>
    </source>
</reference>
<gene>
    <name evidence="2" type="ORF">ACIOUF_02730</name>
</gene>
<keyword evidence="3" id="KW-1185">Reference proteome</keyword>
<dbReference type="EMBL" id="JBIUVY010000002">
    <property type="protein sequence ID" value="MFJ2285278.1"/>
    <property type="molecule type" value="Genomic_DNA"/>
</dbReference>
<dbReference type="RefSeq" id="WP_401229921.1">
    <property type="nucleotide sequence ID" value="NZ_JBIUVY010000002.1"/>
</dbReference>
<sequence>MSGYSYENGKTNGSIHKAVCESCQIEQRHIVETSTRAKWESDDYTGIVEFEIIRCMNCDSISFRKESSNSEDFYYDPETEEYDSRCDISLYPNRTAGRFKIDGHWHLPPDVRAAYEEVISAVNGGQPILAGLGVRVLIEVICRDQCAAGKSLLSKIDDLKVRGVLTFAGADILHKLRSMGNESAHEAKPSSDKQISLAMDVVENLLQSVYIHPGEAKAAFK</sequence>
<comment type="caution">
    <text evidence="2">The sequence shown here is derived from an EMBL/GenBank/DDBJ whole genome shotgun (WGS) entry which is preliminary data.</text>
</comment>
<accession>A0ABW8DDH0</accession>
<evidence type="ECO:0000313" key="2">
    <source>
        <dbReference type="EMBL" id="MFJ2285278.1"/>
    </source>
</evidence>
<proteinExistence type="predicted"/>
<evidence type="ECO:0000313" key="3">
    <source>
        <dbReference type="Proteomes" id="UP001617296"/>
    </source>
</evidence>
<dbReference type="Proteomes" id="UP001617296">
    <property type="component" value="Unassembled WGS sequence"/>
</dbReference>
<feature type="domain" description="DUF4145" evidence="1">
    <location>
        <begin position="119"/>
        <end position="203"/>
    </location>
</feature>
<dbReference type="InterPro" id="IPR025285">
    <property type="entry name" value="DUF4145"/>
</dbReference>
<dbReference type="Pfam" id="PF13643">
    <property type="entry name" value="DUF4145"/>
    <property type="match status" value="1"/>
</dbReference>